<comment type="caution">
    <text evidence="2">The sequence shown here is derived from an EMBL/GenBank/DDBJ whole genome shotgun (WGS) entry which is preliminary data.</text>
</comment>
<feature type="compositionally biased region" description="Low complexity" evidence="1">
    <location>
        <begin position="13"/>
        <end position="28"/>
    </location>
</feature>
<dbReference type="Proteomes" id="UP001301350">
    <property type="component" value="Unassembled WGS sequence"/>
</dbReference>
<keyword evidence="3" id="KW-1185">Reference proteome</keyword>
<feature type="region of interest" description="Disordered" evidence="1">
    <location>
        <begin position="1"/>
        <end position="51"/>
    </location>
</feature>
<accession>A0AAV9IY83</accession>
<protein>
    <submittedName>
        <fullName evidence="2">Uncharacterized protein</fullName>
    </submittedName>
</protein>
<sequence>MRTPDSSRRSHRAAVAPAAAPHSVSARARPYDDYASEDSDEMEGEEEAAAAGNARGGYGYGTYGDTMTTAAVGGGVGGFDDDYDSWKGRRTLRVWLRSTIWVVSRLIVQPMMIGASAAFGMSVGYAAFDYAAATLPLGAPWRARLGALAPRADGG</sequence>
<name>A0AAV9IY83_CYACA</name>
<evidence type="ECO:0000313" key="3">
    <source>
        <dbReference type="Proteomes" id="UP001301350"/>
    </source>
</evidence>
<feature type="compositionally biased region" description="Acidic residues" evidence="1">
    <location>
        <begin position="34"/>
        <end position="48"/>
    </location>
</feature>
<evidence type="ECO:0000256" key="1">
    <source>
        <dbReference type="SAM" id="MobiDB-lite"/>
    </source>
</evidence>
<gene>
    <name evidence="2" type="ORF">CDCA_CDCA11G3315</name>
</gene>
<organism evidence="2 3">
    <name type="scientific">Cyanidium caldarium</name>
    <name type="common">Red alga</name>
    <dbReference type="NCBI Taxonomy" id="2771"/>
    <lineage>
        <taxon>Eukaryota</taxon>
        <taxon>Rhodophyta</taxon>
        <taxon>Bangiophyceae</taxon>
        <taxon>Cyanidiales</taxon>
        <taxon>Cyanidiaceae</taxon>
        <taxon>Cyanidium</taxon>
    </lineage>
</organism>
<proteinExistence type="predicted"/>
<dbReference type="AlphaFoldDB" id="A0AAV9IY83"/>
<reference evidence="2 3" key="1">
    <citation type="submission" date="2022-07" db="EMBL/GenBank/DDBJ databases">
        <title>Genome-wide signatures of adaptation to extreme environments.</title>
        <authorList>
            <person name="Cho C.H."/>
            <person name="Yoon H.S."/>
        </authorList>
    </citation>
    <scope>NUCLEOTIDE SEQUENCE [LARGE SCALE GENOMIC DNA]</scope>
    <source>
        <strain evidence="2 3">DBV 063 E5</strain>
    </source>
</reference>
<dbReference type="EMBL" id="JANCYW010000011">
    <property type="protein sequence ID" value="KAK4537290.1"/>
    <property type="molecule type" value="Genomic_DNA"/>
</dbReference>
<evidence type="ECO:0000313" key="2">
    <source>
        <dbReference type="EMBL" id="KAK4537290.1"/>
    </source>
</evidence>